<keyword evidence="3" id="KW-1185">Reference proteome</keyword>
<dbReference type="PANTHER" id="PTHR47241">
    <property type="entry name" value="FINGER PROTEIN, PUTATIVE-RELATED"/>
    <property type="match status" value="1"/>
</dbReference>
<protein>
    <recommendedName>
        <fullName evidence="4">Transposase</fullName>
    </recommendedName>
</protein>
<dbReference type="SUPFAM" id="SSF53098">
    <property type="entry name" value="Ribonuclease H-like"/>
    <property type="match status" value="1"/>
</dbReference>
<dbReference type="InterPro" id="IPR052865">
    <property type="entry name" value="Zinc_finger_BED"/>
</dbReference>
<dbReference type="InterPro" id="IPR012337">
    <property type="entry name" value="RNaseH-like_sf"/>
</dbReference>
<dbReference type="EMBL" id="JAIFRP010000439">
    <property type="protein sequence ID" value="KAK2578294.1"/>
    <property type="molecule type" value="Genomic_DNA"/>
</dbReference>
<dbReference type="AlphaFoldDB" id="A0AAD9REJ4"/>
<dbReference type="PANTHER" id="PTHR47241:SF1">
    <property type="entry name" value="BED-TYPE DOMAIN-CONTAINING PROTEIN"/>
    <property type="match status" value="1"/>
</dbReference>
<evidence type="ECO:0000313" key="2">
    <source>
        <dbReference type="EMBL" id="KAK2578294.1"/>
    </source>
</evidence>
<evidence type="ECO:0000313" key="3">
    <source>
        <dbReference type="Proteomes" id="UP001258017"/>
    </source>
</evidence>
<reference evidence="2" key="1">
    <citation type="submission" date="2021-08" db="EMBL/GenBank/DDBJ databases">
        <authorList>
            <person name="Misof B."/>
            <person name="Oliver O."/>
            <person name="Podsiadlowski L."/>
            <person name="Donath A."/>
            <person name="Peters R."/>
            <person name="Mayer C."/>
            <person name="Rust J."/>
            <person name="Gunkel S."/>
            <person name="Lesny P."/>
            <person name="Martin S."/>
            <person name="Oeyen J.P."/>
            <person name="Petersen M."/>
            <person name="Panagiotis P."/>
            <person name="Wilbrandt J."/>
            <person name="Tanja T."/>
        </authorList>
    </citation>
    <scope>NUCLEOTIDE SEQUENCE</scope>
    <source>
        <strain evidence="2">GBR_01_08_01A</strain>
        <tissue evidence="2">Thorax + abdomen</tissue>
    </source>
</reference>
<sequence>MSSMLLQLAGILSKAKYIYVFMTAALIWVVTESLKKQSEVMDMVAAGRHLVTHFNHSGLAQEKLLAIQKELGLPEHQLVQDISTRWNSTFYMAVCLLEQKRAISLYGADHDTLTNLTAHQWCLMEHRVKLLKPFGEVTKITSSGLSCISEVILHVAAFKKYLDRNETAQRTADLFYIRGSSKAELEFRFSSLGEDPNYLIATFLDLRFKTNYLGILEAERARQKILLEYINITCDESSNSGSSSPSPTPAKRNKGNKTHSSVTRESHDTFWNCFYEVADENNSQYRDQEKNPLATEIDYNLNTVRIDRSHDPYTW</sequence>
<organism evidence="2 3">
    <name type="scientific">Odynerus spinipes</name>
    <dbReference type="NCBI Taxonomy" id="1348599"/>
    <lineage>
        <taxon>Eukaryota</taxon>
        <taxon>Metazoa</taxon>
        <taxon>Ecdysozoa</taxon>
        <taxon>Arthropoda</taxon>
        <taxon>Hexapoda</taxon>
        <taxon>Insecta</taxon>
        <taxon>Pterygota</taxon>
        <taxon>Neoptera</taxon>
        <taxon>Endopterygota</taxon>
        <taxon>Hymenoptera</taxon>
        <taxon>Apocrita</taxon>
        <taxon>Aculeata</taxon>
        <taxon>Vespoidea</taxon>
        <taxon>Vespidae</taxon>
        <taxon>Eumeninae</taxon>
        <taxon>Odynerus</taxon>
    </lineage>
</organism>
<name>A0AAD9REJ4_9HYME</name>
<proteinExistence type="predicted"/>
<reference evidence="2" key="2">
    <citation type="journal article" date="2023" name="Commun. Biol.">
        <title>Intrasexual cuticular hydrocarbon dimorphism in a wasp sheds light on hydrocarbon biosynthesis genes in Hymenoptera.</title>
        <authorList>
            <person name="Moris V.C."/>
            <person name="Podsiadlowski L."/>
            <person name="Martin S."/>
            <person name="Oeyen J.P."/>
            <person name="Donath A."/>
            <person name="Petersen M."/>
            <person name="Wilbrandt J."/>
            <person name="Misof B."/>
            <person name="Liedtke D."/>
            <person name="Thamm M."/>
            <person name="Scheiner R."/>
            <person name="Schmitt T."/>
            <person name="Niehuis O."/>
        </authorList>
    </citation>
    <scope>NUCLEOTIDE SEQUENCE</scope>
    <source>
        <strain evidence="2">GBR_01_08_01A</strain>
    </source>
</reference>
<gene>
    <name evidence="2" type="ORF">KPH14_011916</name>
</gene>
<comment type="caution">
    <text evidence="2">The sequence shown here is derived from an EMBL/GenBank/DDBJ whole genome shotgun (WGS) entry which is preliminary data.</text>
</comment>
<dbReference type="GO" id="GO:0005634">
    <property type="term" value="C:nucleus"/>
    <property type="evidence" value="ECO:0007669"/>
    <property type="project" value="TreeGrafter"/>
</dbReference>
<evidence type="ECO:0008006" key="4">
    <source>
        <dbReference type="Google" id="ProtNLM"/>
    </source>
</evidence>
<feature type="region of interest" description="Disordered" evidence="1">
    <location>
        <begin position="236"/>
        <end position="263"/>
    </location>
</feature>
<accession>A0AAD9REJ4</accession>
<evidence type="ECO:0000256" key="1">
    <source>
        <dbReference type="SAM" id="MobiDB-lite"/>
    </source>
</evidence>
<dbReference type="Proteomes" id="UP001258017">
    <property type="component" value="Unassembled WGS sequence"/>
</dbReference>